<comment type="caution">
    <text evidence="3">The sequence shown here is derived from an EMBL/GenBank/DDBJ whole genome shotgun (WGS) entry which is preliminary data.</text>
</comment>
<dbReference type="InterPro" id="IPR037185">
    <property type="entry name" value="EmrE-like"/>
</dbReference>
<reference evidence="4" key="1">
    <citation type="journal article" date="2019" name="Int. J. Syst. Evol. Microbiol.">
        <title>The Global Catalogue of Microorganisms (GCM) 10K type strain sequencing project: providing services to taxonomists for standard genome sequencing and annotation.</title>
        <authorList>
            <consortium name="The Broad Institute Genomics Platform"/>
            <consortium name="The Broad Institute Genome Sequencing Center for Infectious Disease"/>
            <person name="Wu L."/>
            <person name="Ma J."/>
        </authorList>
    </citation>
    <scope>NUCLEOTIDE SEQUENCE [LARGE SCALE GENOMIC DNA]</scope>
    <source>
        <strain evidence="4">KCTC 52473</strain>
    </source>
</reference>
<organism evidence="3 4">
    <name type="scientific">Agaribacter flavus</name>
    <dbReference type="NCBI Taxonomy" id="1902781"/>
    <lineage>
        <taxon>Bacteria</taxon>
        <taxon>Pseudomonadati</taxon>
        <taxon>Pseudomonadota</taxon>
        <taxon>Gammaproteobacteria</taxon>
        <taxon>Alteromonadales</taxon>
        <taxon>Alteromonadaceae</taxon>
        <taxon>Agaribacter</taxon>
    </lineage>
</organism>
<dbReference type="RefSeq" id="WP_376921283.1">
    <property type="nucleotide sequence ID" value="NZ_JBHRSW010000047.1"/>
</dbReference>
<feature type="transmembrane region" description="Helical" evidence="1">
    <location>
        <begin position="217"/>
        <end position="237"/>
    </location>
</feature>
<sequence length="291" mass="31604">MAWIFFTLLAAFMQSGRNALQSRLSAEVSTSGVTLARFVFASPIAFLYLSGLYIFSPQIFPEFSSAFLTYILVASCLQIIATALMVVLFKQKNFSVGAGLAKSEALVAGVIGMLFFGSQLSVLGWVGILVGTLAVFVLSGVLKKGSFSFSTVIIGLACGASFAMTSLYIREASLALNLPFPHNAAWVLLLVLCIQTVLLTIYIAYTEPRTFGQLKLHKKLTVATSFTSCIGSIGWFSAMSLQYVAYVKTLGQIEVLFTILLSTLWLKQRVRAHEFAGLLLISLAAVLVMWQ</sequence>
<dbReference type="Proteomes" id="UP001595478">
    <property type="component" value="Unassembled WGS sequence"/>
</dbReference>
<gene>
    <name evidence="3" type="ORF">ACFOHL_16215</name>
</gene>
<dbReference type="SUPFAM" id="SSF103481">
    <property type="entry name" value="Multidrug resistance efflux transporter EmrE"/>
    <property type="match status" value="2"/>
</dbReference>
<accession>A0ABV7FS49</accession>
<feature type="transmembrane region" description="Helical" evidence="1">
    <location>
        <begin position="122"/>
        <end position="142"/>
    </location>
</feature>
<feature type="transmembrane region" description="Helical" evidence="1">
    <location>
        <begin position="35"/>
        <end position="55"/>
    </location>
</feature>
<keyword evidence="1" id="KW-1133">Transmembrane helix</keyword>
<name>A0ABV7FS49_9ALTE</name>
<keyword evidence="1" id="KW-0472">Membrane</keyword>
<feature type="transmembrane region" description="Helical" evidence="1">
    <location>
        <begin position="67"/>
        <end position="89"/>
    </location>
</feature>
<feature type="transmembrane region" description="Helical" evidence="1">
    <location>
        <begin position="272"/>
        <end position="290"/>
    </location>
</feature>
<protein>
    <submittedName>
        <fullName evidence="3">Multidrug transporter</fullName>
    </submittedName>
</protein>
<evidence type="ECO:0000256" key="1">
    <source>
        <dbReference type="SAM" id="Phobius"/>
    </source>
</evidence>
<dbReference type="EMBL" id="JBHRSW010000047">
    <property type="protein sequence ID" value="MFC3123168.1"/>
    <property type="molecule type" value="Genomic_DNA"/>
</dbReference>
<dbReference type="Pfam" id="PF00892">
    <property type="entry name" value="EamA"/>
    <property type="match status" value="1"/>
</dbReference>
<proteinExistence type="predicted"/>
<keyword evidence="4" id="KW-1185">Reference proteome</keyword>
<keyword evidence="1" id="KW-0812">Transmembrane</keyword>
<feature type="transmembrane region" description="Helical" evidence="1">
    <location>
        <begin position="149"/>
        <end position="169"/>
    </location>
</feature>
<dbReference type="InterPro" id="IPR000620">
    <property type="entry name" value="EamA_dom"/>
</dbReference>
<feature type="domain" description="EamA" evidence="2">
    <location>
        <begin position="152"/>
        <end position="289"/>
    </location>
</feature>
<evidence type="ECO:0000313" key="4">
    <source>
        <dbReference type="Proteomes" id="UP001595478"/>
    </source>
</evidence>
<feature type="transmembrane region" description="Helical" evidence="1">
    <location>
        <begin position="243"/>
        <end position="265"/>
    </location>
</feature>
<evidence type="ECO:0000313" key="3">
    <source>
        <dbReference type="EMBL" id="MFC3123168.1"/>
    </source>
</evidence>
<evidence type="ECO:0000259" key="2">
    <source>
        <dbReference type="Pfam" id="PF00892"/>
    </source>
</evidence>
<feature type="transmembrane region" description="Helical" evidence="1">
    <location>
        <begin position="184"/>
        <end position="205"/>
    </location>
</feature>